<evidence type="ECO:0000313" key="1">
    <source>
        <dbReference type="EMBL" id="MBC9785315.1"/>
    </source>
</evidence>
<organism evidence="1 2">
    <name type="scientific">Heliobacterium chlorum</name>
    <dbReference type="NCBI Taxonomy" id="2698"/>
    <lineage>
        <taxon>Bacteria</taxon>
        <taxon>Bacillati</taxon>
        <taxon>Bacillota</taxon>
        <taxon>Clostridia</taxon>
        <taxon>Eubacteriales</taxon>
        <taxon>Heliobacteriaceae</taxon>
        <taxon>Heliobacterium</taxon>
    </lineage>
</organism>
<dbReference type="Proteomes" id="UP000617402">
    <property type="component" value="Unassembled WGS sequence"/>
</dbReference>
<name>A0ABR7T3G2_HELCL</name>
<dbReference type="EMBL" id="JACVHF010000012">
    <property type="protein sequence ID" value="MBC9785315.1"/>
    <property type="molecule type" value="Genomic_DNA"/>
</dbReference>
<evidence type="ECO:0000313" key="2">
    <source>
        <dbReference type="Proteomes" id="UP000617402"/>
    </source>
</evidence>
<accession>A0ABR7T3G2</accession>
<comment type="caution">
    <text evidence="1">The sequence shown here is derived from an EMBL/GenBank/DDBJ whole genome shotgun (WGS) entry which is preliminary data.</text>
</comment>
<proteinExistence type="predicted"/>
<dbReference type="RefSeq" id="WP_188040776.1">
    <property type="nucleotide sequence ID" value="NZ_JACVHF010000012.1"/>
</dbReference>
<gene>
    <name evidence="1" type="ORF">H1S01_12425</name>
</gene>
<keyword evidence="2" id="KW-1185">Reference proteome</keyword>
<protein>
    <submittedName>
        <fullName evidence="1">Uncharacterized protein</fullName>
    </submittedName>
</protein>
<reference evidence="1 2" key="1">
    <citation type="submission" date="2020-07" db="EMBL/GenBank/DDBJ databases">
        <title>Draft whole-genome sequence of Heliobacterium chlorum DSM 3682, type strain.</title>
        <authorList>
            <person name="Kyndt J.A."/>
            <person name="Meyer T.E."/>
            <person name="Imhoff J.F."/>
        </authorList>
    </citation>
    <scope>NUCLEOTIDE SEQUENCE [LARGE SCALE GENOMIC DNA]</scope>
    <source>
        <strain evidence="1 2">DSM 3682</strain>
    </source>
</reference>
<sequence length="46" mass="5217">MPEAGDFTHSGTVFLRIEELFLTCSSISEGFDEQGKKLEDKLQRIL</sequence>